<keyword evidence="3" id="KW-1185">Reference proteome</keyword>
<dbReference type="Pfam" id="PF13510">
    <property type="entry name" value="Fer2_4"/>
    <property type="match status" value="1"/>
</dbReference>
<gene>
    <name evidence="2" type="ORF">JOE21_000906</name>
</gene>
<evidence type="ECO:0000313" key="2">
    <source>
        <dbReference type="EMBL" id="MDR6224915.1"/>
    </source>
</evidence>
<keyword evidence="1 2" id="KW-0560">Oxidoreductase</keyword>
<sequence>MKHPGRIEQHPVLGPRKQTQPITFTLNGQPILAYEGETIAASLLANGIRILRSHEETDAPRGIYCNIGHCFECRVKVNGADHVRSCLTLVKEGLAVETKGALPTPLKEEDKR</sequence>
<dbReference type="Proteomes" id="UP001185012">
    <property type="component" value="Unassembled WGS sequence"/>
</dbReference>
<dbReference type="CDD" id="cd00207">
    <property type="entry name" value="fer2"/>
    <property type="match status" value="1"/>
</dbReference>
<proteinExistence type="predicted"/>
<comment type="caution">
    <text evidence="2">The sequence shown here is derived from an EMBL/GenBank/DDBJ whole genome shotgun (WGS) entry which is preliminary data.</text>
</comment>
<protein>
    <submittedName>
        <fullName evidence="2">Sarcosine oxidase subunit alpha</fullName>
        <ecNumber evidence="2">1.5.3.1</ecNumber>
    </submittedName>
</protein>
<dbReference type="InterPro" id="IPR001041">
    <property type="entry name" value="2Fe-2S_ferredoxin-type"/>
</dbReference>
<dbReference type="EMBL" id="JAVDQG010000002">
    <property type="protein sequence ID" value="MDR6224915.1"/>
    <property type="molecule type" value="Genomic_DNA"/>
</dbReference>
<dbReference type="SUPFAM" id="SSF54292">
    <property type="entry name" value="2Fe-2S ferredoxin-like"/>
    <property type="match status" value="1"/>
</dbReference>
<accession>A0ABU1IJF4</accession>
<dbReference type="InterPro" id="IPR036010">
    <property type="entry name" value="2Fe-2S_ferredoxin-like_sf"/>
</dbReference>
<dbReference type="EC" id="1.5.3.1" evidence="2"/>
<evidence type="ECO:0000313" key="3">
    <source>
        <dbReference type="Proteomes" id="UP001185012"/>
    </source>
</evidence>
<dbReference type="GO" id="GO:0008115">
    <property type="term" value="F:sarcosine oxidase activity"/>
    <property type="evidence" value="ECO:0007669"/>
    <property type="project" value="UniProtKB-EC"/>
</dbReference>
<dbReference type="Gene3D" id="3.10.20.440">
    <property type="entry name" value="2Fe-2S iron-sulphur cluster binding domain, sarcosine oxidase, alpha subunit, N-terminal domain"/>
    <property type="match status" value="1"/>
</dbReference>
<name>A0ABU1IJF4_9BACL</name>
<organism evidence="2 3">
    <name type="scientific">Desmospora profundinema</name>
    <dbReference type="NCBI Taxonomy" id="1571184"/>
    <lineage>
        <taxon>Bacteria</taxon>
        <taxon>Bacillati</taxon>
        <taxon>Bacillota</taxon>
        <taxon>Bacilli</taxon>
        <taxon>Bacillales</taxon>
        <taxon>Thermoactinomycetaceae</taxon>
        <taxon>Desmospora</taxon>
    </lineage>
</organism>
<dbReference type="RefSeq" id="WP_309862885.1">
    <property type="nucleotide sequence ID" value="NZ_JAVDQG010000002.1"/>
</dbReference>
<dbReference type="InterPro" id="IPR042204">
    <property type="entry name" value="2Fe-2S-bd_N"/>
</dbReference>
<evidence type="ECO:0000256" key="1">
    <source>
        <dbReference type="ARBA" id="ARBA00023002"/>
    </source>
</evidence>
<reference evidence="2 3" key="1">
    <citation type="submission" date="2023-07" db="EMBL/GenBank/DDBJ databases">
        <title>Genomic Encyclopedia of Type Strains, Phase IV (KMG-IV): sequencing the most valuable type-strain genomes for metagenomic binning, comparative biology and taxonomic classification.</title>
        <authorList>
            <person name="Goeker M."/>
        </authorList>
    </citation>
    <scope>NUCLEOTIDE SEQUENCE [LARGE SCALE GENOMIC DNA]</scope>
    <source>
        <strain evidence="2 3">DSM 45903</strain>
    </source>
</reference>